<evidence type="ECO:0000256" key="4">
    <source>
        <dbReference type="ARBA" id="ARBA00022679"/>
    </source>
</evidence>
<dbReference type="GO" id="GO:0008654">
    <property type="term" value="P:phospholipid biosynthetic process"/>
    <property type="evidence" value="ECO:0007669"/>
    <property type="project" value="UniProtKB-KW"/>
</dbReference>
<evidence type="ECO:0000313" key="13">
    <source>
        <dbReference type="Proteomes" id="UP000294721"/>
    </source>
</evidence>
<dbReference type="AlphaFoldDB" id="A0AAE9KHL5"/>
<keyword evidence="7 10" id="KW-1208">Phospholipid metabolism</keyword>
<evidence type="ECO:0000313" key="14">
    <source>
        <dbReference type="Proteomes" id="UP000829756"/>
    </source>
</evidence>
<reference evidence="11 13" key="1">
    <citation type="submission" date="2019-03" db="EMBL/GenBank/DDBJ databases">
        <title>Genomic Encyclopedia of Type Strains, Phase IV (KMG-IV): sequencing the most valuable type-strain genomes for metagenomic binning, comparative biology and taxonomic classification.</title>
        <authorList>
            <person name="Goeker M."/>
        </authorList>
    </citation>
    <scope>NUCLEOTIDE SEQUENCE [LARGE SCALE GENOMIC DNA]</scope>
    <source>
        <strain evidence="11 13">DSM 17474</strain>
    </source>
</reference>
<dbReference type="Pfam" id="PF02504">
    <property type="entry name" value="FA_synthesis"/>
    <property type="match status" value="1"/>
</dbReference>
<dbReference type="PIRSF" id="PIRSF002465">
    <property type="entry name" value="Phsphlp_syn_PlsX"/>
    <property type="match status" value="1"/>
</dbReference>
<proteinExistence type="inferred from homology"/>
<dbReference type="InterPro" id="IPR012281">
    <property type="entry name" value="Phospholipid_synth_PlsX-like"/>
</dbReference>
<dbReference type="InterPro" id="IPR003664">
    <property type="entry name" value="FA_synthesis"/>
</dbReference>
<dbReference type="EC" id="2.3.1.274" evidence="8 10"/>
<evidence type="ECO:0000313" key="11">
    <source>
        <dbReference type="EMBL" id="TCO97739.1"/>
    </source>
</evidence>
<dbReference type="EMBL" id="SLXE01000052">
    <property type="protein sequence ID" value="TCO97739.1"/>
    <property type="molecule type" value="Genomic_DNA"/>
</dbReference>
<protein>
    <recommendedName>
        <fullName evidence="8 10">Phosphate acyltransferase</fullName>
        <ecNumber evidence="8 10">2.3.1.274</ecNumber>
    </recommendedName>
    <alternativeName>
        <fullName evidence="10">Acyl-ACP phosphotransacylase</fullName>
    </alternativeName>
    <alternativeName>
        <fullName evidence="10">Acyl-[acyl-carrier-protein]--phosphate acyltransferase</fullName>
    </alternativeName>
    <alternativeName>
        <fullName evidence="10">Phosphate-acyl-ACP acyltransferase</fullName>
    </alternativeName>
</protein>
<comment type="subunit">
    <text evidence="9 10">Homodimer. Probably interacts with PlsY.</text>
</comment>
<evidence type="ECO:0000256" key="10">
    <source>
        <dbReference type="HAMAP-Rule" id="MF_00019"/>
    </source>
</evidence>
<dbReference type="HAMAP" id="MF_00019">
    <property type="entry name" value="PlsX"/>
    <property type="match status" value="1"/>
</dbReference>
<comment type="catalytic activity">
    <reaction evidence="1 10">
        <text>a fatty acyl-[ACP] + phosphate = an acyl phosphate + holo-[ACP]</text>
        <dbReference type="Rhea" id="RHEA:42292"/>
        <dbReference type="Rhea" id="RHEA-COMP:9685"/>
        <dbReference type="Rhea" id="RHEA-COMP:14125"/>
        <dbReference type="ChEBI" id="CHEBI:43474"/>
        <dbReference type="ChEBI" id="CHEBI:59918"/>
        <dbReference type="ChEBI" id="CHEBI:64479"/>
        <dbReference type="ChEBI" id="CHEBI:138651"/>
        <dbReference type="EC" id="2.3.1.274"/>
    </reaction>
</comment>
<keyword evidence="2 10" id="KW-0963">Cytoplasm</keyword>
<sequence>MLTLAVDAMGGDAGLAVTIPGALAFLKQQPTARLIMVGDEGQLQSALAAAHAPMARIDIQHATQVVAMDEAPQLALKNKKDSSMRVAINQVKEGKAQAAVSAGNTGALMATARFVLKTIPGIERPAIAKFLPSAGDHMTLMLDLGANVDCTAEQLVQFAVIGGELVQALYPEKGRPRIGLLNVGTEDIKGTDTVKQTFKLLKGSEMNFVGNVEGNAVFGGEVDVVVADGFVGNIMLKTIEGAVKFMGGAIKQEFQSSLFTKAAALVALPALRGFKSKFDPRRFNGAIFLGLRGVVIKSHGGTDATGFMYALEEAYYEAKADSLTKIEQGVAAQLSVLTERRLEAEQAAMANNIE</sequence>
<evidence type="ECO:0000256" key="5">
    <source>
        <dbReference type="ARBA" id="ARBA00023098"/>
    </source>
</evidence>
<name>A0AAE9KHL5_9NEIS</name>
<dbReference type="GO" id="GO:0005737">
    <property type="term" value="C:cytoplasm"/>
    <property type="evidence" value="ECO:0007669"/>
    <property type="project" value="UniProtKB-SubCell"/>
</dbReference>
<comment type="function">
    <text evidence="10">Catalyzes the reversible formation of acyl-phosphate (acyl-PO(4)) from acyl-[acyl-carrier-protein] (acyl-ACP). This enzyme utilizes acyl-ACP as fatty acyl donor, but not acyl-CoA.</text>
</comment>
<keyword evidence="3 10" id="KW-0444">Lipid biosynthesis</keyword>
<dbReference type="EMBL" id="CP091507">
    <property type="protein sequence ID" value="UOO80144.1"/>
    <property type="molecule type" value="Genomic_DNA"/>
</dbReference>
<comment type="pathway">
    <text evidence="10">Lipid metabolism; phospholipid metabolism.</text>
</comment>
<keyword evidence="13" id="KW-1185">Reference proteome</keyword>
<evidence type="ECO:0000256" key="7">
    <source>
        <dbReference type="ARBA" id="ARBA00023264"/>
    </source>
</evidence>
<comment type="subcellular location">
    <subcellularLocation>
        <location evidence="10">Cytoplasm</location>
    </subcellularLocation>
    <text evidence="10">Associated with the membrane possibly through PlsY.</text>
</comment>
<dbReference type="GO" id="GO:0006633">
    <property type="term" value="P:fatty acid biosynthetic process"/>
    <property type="evidence" value="ECO:0007669"/>
    <property type="project" value="UniProtKB-UniRule"/>
</dbReference>
<dbReference type="KEGG" id="usu:LVJ78_03800"/>
<keyword evidence="6 10" id="KW-0594">Phospholipid biosynthesis</keyword>
<dbReference type="SUPFAM" id="SSF53659">
    <property type="entry name" value="Isocitrate/Isopropylmalate dehydrogenase-like"/>
    <property type="match status" value="1"/>
</dbReference>
<keyword evidence="4 10" id="KW-0808">Transferase</keyword>
<dbReference type="RefSeq" id="WP_132954900.1">
    <property type="nucleotide sequence ID" value="NZ_CP091507.1"/>
</dbReference>
<keyword evidence="5 10" id="KW-0443">Lipid metabolism</keyword>
<reference evidence="12" key="3">
    <citation type="journal article" date="2022" name="Res Sq">
        <title>Evolution of multicellular longitudinally dividing oral cavity symbionts (Neisseriaceae).</title>
        <authorList>
            <person name="Nyongesa S."/>
            <person name="Weber P."/>
            <person name="Bernet E."/>
            <person name="Pullido F."/>
            <person name="Nieckarz M."/>
            <person name="Delaby M."/>
            <person name="Nieves C."/>
            <person name="Viehboeck T."/>
            <person name="Krause N."/>
            <person name="Rivera-Millot A."/>
            <person name="Nakamura A."/>
            <person name="Vischer N."/>
            <person name="VanNieuwenhze M."/>
            <person name="Brun Y."/>
            <person name="Cava F."/>
            <person name="Bulgheresi S."/>
            <person name="Veyrier F."/>
        </authorList>
    </citation>
    <scope>NUCLEOTIDE SEQUENCE</scope>
    <source>
        <strain evidence="12">1258/02</strain>
    </source>
</reference>
<dbReference type="Gene3D" id="3.40.718.10">
    <property type="entry name" value="Isopropylmalate Dehydrogenase"/>
    <property type="match status" value="1"/>
</dbReference>
<dbReference type="Proteomes" id="UP000829756">
    <property type="component" value="Chromosome"/>
</dbReference>
<gene>
    <name evidence="10 12" type="primary">plsX</name>
    <name evidence="11" type="ORF">EV680_1528</name>
    <name evidence="12" type="ORF">LVJ78_03800</name>
</gene>
<reference evidence="12" key="2">
    <citation type="submission" date="2021-12" db="EMBL/GenBank/DDBJ databases">
        <authorList>
            <person name="Veyrier F.J."/>
        </authorList>
    </citation>
    <scope>NUCLEOTIDE SEQUENCE</scope>
    <source>
        <strain evidence="12">1258/02</strain>
    </source>
</reference>
<evidence type="ECO:0000256" key="1">
    <source>
        <dbReference type="ARBA" id="ARBA00001232"/>
    </source>
</evidence>
<dbReference type="PANTHER" id="PTHR30100">
    <property type="entry name" value="FATTY ACID/PHOSPHOLIPID SYNTHESIS PROTEIN PLSX"/>
    <property type="match status" value="1"/>
</dbReference>
<accession>A0AAE9KHL5</accession>
<organism evidence="12 14">
    <name type="scientific">Uruburuella suis</name>
    <dbReference type="NCBI Taxonomy" id="252130"/>
    <lineage>
        <taxon>Bacteria</taxon>
        <taxon>Pseudomonadati</taxon>
        <taxon>Pseudomonadota</taxon>
        <taxon>Betaproteobacteria</taxon>
        <taxon>Neisseriales</taxon>
        <taxon>Neisseriaceae</taxon>
        <taxon>Uruburuella</taxon>
    </lineage>
</organism>
<dbReference type="NCBIfam" id="TIGR00182">
    <property type="entry name" value="plsX"/>
    <property type="match status" value="1"/>
</dbReference>
<evidence type="ECO:0000256" key="9">
    <source>
        <dbReference type="ARBA" id="ARBA00046608"/>
    </source>
</evidence>
<dbReference type="PANTHER" id="PTHR30100:SF1">
    <property type="entry name" value="PHOSPHATE ACYLTRANSFERASE"/>
    <property type="match status" value="1"/>
</dbReference>
<comment type="similarity">
    <text evidence="10">Belongs to the PlsX family.</text>
</comment>
<evidence type="ECO:0000313" key="12">
    <source>
        <dbReference type="EMBL" id="UOO80144.1"/>
    </source>
</evidence>
<evidence type="ECO:0000256" key="6">
    <source>
        <dbReference type="ARBA" id="ARBA00023209"/>
    </source>
</evidence>
<evidence type="ECO:0000256" key="2">
    <source>
        <dbReference type="ARBA" id="ARBA00022490"/>
    </source>
</evidence>
<evidence type="ECO:0000256" key="8">
    <source>
        <dbReference type="ARBA" id="ARBA00024069"/>
    </source>
</evidence>
<dbReference type="GO" id="GO:0043811">
    <property type="term" value="F:phosphate:acyl-[acyl carrier protein] acyltransferase activity"/>
    <property type="evidence" value="ECO:0007669"/>
    <property type="project" value="UniProtKB-UniRule"/>
</dbReference>
<keyword evidence="12" id="KW-0012">Acyltransferase</keyword>
<dbReference type="Proteomes" id="UP000294721">
    <property type="component" value="Unassembled WGS sequence"/>
</dbReference>
<evidence type="ECO:0000256" key="3">
    <source>
        <dbReference type="ARBA" id="ARBA00022516"/>
    </source>
</evidence>